<dbReference type="GO" id="GO:0005737">
    <property type="term" value="C:cytoplasm"/>
    <property type="evidence" value="ECO:0007669"/>
    <property type="project" value="TreeGrafter"/>
</dbReference>
<feature type="compositionally biased region" description="Basic and acidic residues" evidence="1">
    <location>
        <begin position="507"/>
        <end position="518"/>
    </location>
</feature>
<dbReference type="AlphaFoldDB" id="N1QIZ5"/>
<feature type="compositionally biased region" description="Basic residues" evidence="1">
    <location>
        <begin position="401"/>
        <end position="412"/>
    </location>
</feature>
<dbReference type="GO" id="GO:0010971">
    <property type="term" value="P:positive regulation of G2/M transition of mitotic cell cycle"/>
    <property type="evidence" value="ECO:0007669"/>
    <property type="project" value="TreeGrafter"/>
</dbReference>
<feature type="compositionally biased region" description="Basic and acidic residues" evidence="1">
    <location>
        <begin position="577"/>
        <end position="586"/>
    </location>
</feature>
<feature type="compositionally biased region" description="Basic and acidic residues" evidence="1">
    <location>
        <begin position="722"/>
        <end position="742"/>
    </location>
</feature>
<feature type="region of interest" description="Disordered" evidence="1">
    <location>
        <begin position="19"/>
        <end position="51"/>
    </location>
</feature>
<feature type="compositionally biased region" description="Polar residues" evidence="1">
    <location>
        <begin position="315"/>
        <end position="324"/>
    </location>
</feature>
<feature type="region of interest" description="Disordered" evidence="1">
    <location>
        <begin position="839"/>
        <end position="942"/>
    </location>
</feature>
<accession>N1QIZ5</accession>
<dbReference type="PANTHER" id="PTHR28089:SF1">
    <property type="entry name" value="PROTEIN ZDS1-RELATED"/>
    <property type="match status" value="1"/>
</dbReference>
<keyword evidence="4" id="KW-1185">Reference proteome</keyword>
<feature type="domain" description="Protein Zds1 C-terminal" evidence="2">
    <location>
        <begin position="780"/>
        <end position="832"/>
    </location>
</feature>
<evidence type="ECO:0000256" key="1">
    <source>
        <dbReference type="SAM" id="MobiDB-lite"/>
    </source>
</evidence>
<feature type="compositionally biased region" description="Low complexity" evidence="1">
    <location>
        <begin position="487"/>
        <end position="506"/>
    </location>
</feature>
<dbReference type="HOGENOM" id="CLU_004908_0_0_1"/>
<dbReference type="Proteomes" id="UP000016931">
    <property type="component" value="Unassembled WGS sequence"/>
</dbReference>
<feature type="region of interest" description="Disordered" evidence="1">
    <location>
        <begin position="722"/>
        <end position="782"/>
    </location>
</feature>
<reference evidence="3 4" key="1">
    <citation type="journal article" date="2012" name="PLoS Pathog.">
        <title>Diverse lifestyles and strategies of plant pathogenesis encoded in the genomes of eighteen Dothideomycetes fungi.</title>
        <authorList>
            <person name="Ohm R.A."/>
            <person name="Feau N."/>
            <person name="Henrissat B."/>
            <person name="Schoch C.L."/>
            <person name="Horwitz B.A."/>
            <person name="Barry K.W."/>
            <person name="Condon B.J."/>
            <person name="Copeland A.C."/>
            <person name="Dhillon B."/>
            <person name="Glaser F."/>
            <person name="Hesse C.N."/>
            <person name="Kosti I."/>
            <person name="LaButti K."/>
            <person name="Lindquist E.A."/>
            <person name="Lucas S."/>
            <person name="Salamov A.A."/>
            <person name="Bradshaw R.E."/>
            <person name="Ciuffetti L."/>
            <person name="Hamelin R.C."/>
            <person name="Kema G.H.J."/>
            <person name="Lawrence C."/>
            <person name="Scott J.A."/>
            <person name="Spatafora J.W."/>
            <person name="Turgeon B.G."/>
            <person name="de Wit P.J.G.M."/>
            <person name="Zhong S."/>
            <person name="Goodwin S.B."/>
            <person name="Grigoriev I.V."/>
        </authorList>
    </citation>
    <scope>NUCLEOTIDE SEQUENCE [LARGE SCALE GENOMIC DNA]</scope>
    <source>
        <strain evidence="3 4">SO2202</strain>
    </source>
</reference>
<feature type="compositionally biased region" description="Low complexity" evidence="1">
    <location>
        <begin position="298"/>
        <end position="307"/>
    </location>
</feature>
<evidence type="ECO:0000313" key="3">
    <source>
        <dbReference type="EMBL" id="EMF17181.1"/>
    </source>
</evidence>
<gene>
    <name evidence="3" type="ORF">SEPMUDRAFT_146282</name>
</gene>
<evidence type="ECO:0000313" key="4">
    <source>
        <dbReference type="Proteomes" id="UP000016931"/>
    </source>
</evidence>
<dbReference type="OrthoDB" id="5589766at2759"/>
<feature type="compositionally biased region" description="Polar residues" evidence="1">
    <location>
        <begin position="154"/>
        <end position="173"/>
    </location>
</feature>
<feature type="compositionally biased region" description="Low complexity" evidence="1">
    <location>
        <begin position="133"/>
        <end position="143"/>
    </location>
</feature>
<dbReference type="GO" id="GO:0030010">
    <property type="term" value="P:establishment of cell polarity"/>
    <property type="evidence" value="ECO:0007669"/>
    <property type="project" value="TreeGrafter"/>
</dbReference>
<proteinExistence type="predicted"/>
<feature type="compositionally biased region" description="Polar residues" evidence="1">
    <location>
        <begin position="527"/>
        <end position="544"/>
    </location>
</feature>
<dbReference type="RefSeq" id="XP_016765302.1">
    <property type="nucleotide sequence ID" value="XM_016903550.1"/>
</dbReference>
<feature type="region of interest" description="Disordered" evidence="1">
    <location>
        <begin position="131"/>
        <end position="187"/>
    </location>
</feature>
<feature type="region of interest" description="Disordered" evidence="1">
    <location>
        <begin position="226"/>
        <end position="251"/>
    </location>
</feature>
<dbReference type="SMART" id="SM01327">
    <property type="entry name" value="Zds_C"/>
    <property type="match status" value="1"/>
</dbReference>
<dbReference type="InterPro" id="IPR013941">
    <property type="entry name" value="ZDS1_C"/>
</dbReference>
<dbReference type="OMA" id="VDYNWTR"/>
<name>N1QIZ5_SPHMS</name>
<feature type="region of interest" description="Disordered" evidence="1">
    <location>
        <begin position="373"/>
        <end position="690"/>
    </location>
</feature>
<dbReference type="Pfam" id="PF08632">
    <property type="entry name" value="Zds_C"/>
    <property type="match status" value="1"/>
</dbReference>
<dbReference type="PANTHER" id="PTHR28089">
    <property type="entry name" value="PROTEIN ZDS1-RELATED"/>
    <property type="match status" value="1"/>
</dbReference>
<sequence length="956" mass="106417">MAEVQQRQRQAELERLYRARKNNAASSSNSSNTALAALSSPSRHSPQLSISDDTHHVTETIHSWYEETPSTAAAASMNERHAVRPLSYINSPSERESFEARRQRRHGALINSASNASVISDDSLATTPLARAQSNQSLTSSNLSEHHGNDDSHGQNSPTSLQRIGSRGAESSPTSPPLLSRQSSTDTAVQQFPLNDIDYESSPAAVAQELSNLQAIRRMSMNVDTADPDLPSFGGVSSISSVAPPSDGDEDDPSKLFWVPARLHPELAPKEFRTFIEDRVDRIRRRSGDENSLAPDNLSRSGSAASSLRRKKSMLSHSIDTRGNYQDGAERLERKRSKGMQVEGQTTVANLQDLEELVNDPTHLMRRMSLETQRRSLDSGAEVPPNEDMPILPPAMGTLKRSTRTTYRRGSLKKGERVPFSKRAAHRHPDQEGDGHGSQSSTTVHTEDREPTPGLSRVRTEPIPPPKDSQIGQSRPRHDRTNQYGQSQSSESLSNEEASRSSISSRNEPERYEYEEHTVPQPPASQPPKQFQSRIASQGRTTAQLPGYDNKNPLPQIVETLADGSKVPASNVVQSIPERKSSHEVPRQFQRGGAHMRPASGRSNASSTKLDDLSSNPSPLPGSGSMGTATLTMIPTFDEKKAEKKDGSRKSSWKWILGSDDKTKDDGSGGAESTKSSKSNKLSKASADKARLDVLQNSIDGTVPARGRESIVLSREDIKLDDERKKDGKKGESSKSHREKDSGLLSAIFGNKKKTSDGDVKEKKKKGDRHHSPEPPSRVLKPDIDYNWTRFSILEERAIYRMAHIKLANPRRALYSQVLLSNFMYSYLAKVQMMHPQMQIPAQRTAQQREQQQQQQKQPQSQSQSPPSSSSSSSSQQQQQQQYPQQQQQQQHPPEYNQYQRWQEEQARQDAKHTHSEARTDFDVVHDGQREQGNGRRTSADEWEQLFARVQSGEHQ</sequence>
<feature type="compositionally biased region" description="Basic and acidic residues" evidence="1">
    <location>
        <begin position="637"/>
        <end position="649"/>
    </location>
</feature>
<dbReference type="GeneID" id="27900687"/>
<feature type="compositionally biased region" description="Low complexity" evidence="1">
    <location>
        <begin position="848"/>
        <end position="891"/>
    </location>
</feature>
<dbReference type="InterPro" id="IPR040206">
    <property type="entry name" value="Zds1/2"/>
</dbReference>
<dbReference type="EMBL" id="KB456260">
    <property type="protein sequence ID" value="EMF17181.1"/>
    <property type="molecule type" value="Genomic_DNA"/>
</dbReference>
<dbReference type="STRING" id="692275.N1QIZ5"/>
<dbReference type="eggNOG" id="ENOG502RC08">
    <property type="taxonomic scope" value="Eukaryota"/>
</dbReference>
<evidence type="ECO:0000259" key="2">
    <source>
        <dbReference type="SMART" id="SM01327"/>
    </source>
</evidence>
<feature type="compositionally biased region" description="Low complexity" evidence="1">
    <location>
        <begin position="673"/>
        <end position="685"/>
    </location>
</feature>
<protein>
    <recommendedName>
        <fullName evidence="2">Protein Zds1 C-terminal domain-containing protein</fullName>
    </recommendedName>
</protein>
<organism evidence="3 4">
    <name type="scientific">Sphaerulina musiva (strain SO2202)</name>
    <name type="common">Poplar stem canker fungus</name>
    <name type="synonym">Septoria musiva</name>
    <dbReference type="NCBI Taxonomy" id="692275"/>
    <lineage>
        <taxon>Eukaryota</taxon>
        <taxon>Fungi</taxon>
        <taxon>Dikarya</taxon>
        <taxon>Ascomycota</taxon>
        <taxon>Pezizomycotina</taxon>
        <taxon>Dothideomycetes</taxon>
        <taxon>Dothideomycetidae</taxon>
        <taxon>Mycosphaerellales</taxon>
        <taxon>Mycosphaerellaceae</taxon>
        <taxon>Sphaerulina</taxon>
    </lineage>
</organism>
<feature type="compositionally biased region" description="Low complexity" evidence="1">
    <location>
        <begin position="613"/>
        <end position="623"/>
    </location>
</feature>
<feature type="compositionally biased region" description="Low complexity" evidence="1">
    <location>
        <begin position="22"/>
        <end position="42"/>
    </location>
</feature>
<feature type="region of interest" description="Disordered" evidence="1">
    <location>
        <begin position="287"/>
        <end position="328"/>
    </location>
</feature>
<feature type="compositionally biased region" description="Basic and acidic residues" evidence="1">
    <location>
        <begin position="902"/>
        <end position="940"/>
    </location>
</feature>
<feature type="compositionally biased region" description="Basic and acidic residues" evidence="1">
    <location>
        <begin position="144"/>
        <end position="153"/>
    </location>
</feature>